<keyword evidence="2" id="KW-0472">Membrane</keyword>
<feature type="transmembrane region" description="Helical" evidence="2">
    <location>
        <begin position="6"/>
        <end position="24"/>
    </location>
</feature>
<dbReference type="AlphaFoldDB" id="A0A8J4XKW3"/>
<gene>
    <name evidence="3" type="ORF">GWK47_002761</name>
</gene>
<reference evidence="3" key="1">
    <citation type="submission" date="2020-07" db="EMBL/GenBank/DDBJ databases">
        <title>The High-quality genome of the commercially important snow crab, Chionoecetes opilio.</title>
        <authorList>
            <person name="Jeong J.-H."/>
            <person name="Ryu S."/>
        </authorList>
    </citation>
    <scope>NUCLEOTIDE SEQUENCE</scope>
    <source>
        <strain evidence="3">MADBK_172401_WGS</strain>
        <tissue evidence="3">Digestive gland</tissue>
    </source>
</reference>
<proteinExistence type="predicted"/>
<accession>A0A8J4XKW3</accession>
<feature type="compositionally biased region" description="Gly residues" evidence="1">
    <location>
        <begin position="71"/>
        <end position="80"/>
    </location>
</feature>
<feature type="region of interest" description="Disordered" evidence="1">
    <location>
        <begin position="61"/>
        <end position="145"/>
    </location>
</feature>
<evidence type="ECO:0000313" key="3">
    <source>
        <dbReference type="EMBL" id="KAG0704438.1"/>
    </source>
</evidence>
<keyword evidence="2" id="KW-1133">Transmembrane helix</keyword>
<comment type="caution">
    <text evidence="3">The sequence shown here is derived from an EMBL/GenBank/DDBJ whole genome shotgun (WGS) entry which is preliminary data.</text>
</comment>
<sequence length="320" mass="34248">MILVVVVMVMVMVVVVVIVVVLALDDPLMMVVKDDGRDCNPITTMDEQDATMATTLTTSTTITITTTNTSGSGGGGGGGERTTTPPRSSSVPLPRDIEYSPARPPPPALQELEGSTDPHLQHPPPPEMWHQPQPREPTPQDHPGCLNLTVLTSAAAAPTVTAAPITTPVTDVGVATNVIIREDVSLSARTPVKQEEEEELKHAYTAAHAHAHAYTHALHVAKAEVKGELGSQSPIQGTPIPATVHDLEQNSYSPYTVQSVVVYDPSHEHIHGHTVDPHAHAHLTSEGATYATLESAPAITTLSSLPYSEPYHYYYKTQDM</sequence>
<keyword evidence="4" id="KW-1185">Reference proteome</keyword>
<name>A0A8J4XKW3_CHIOP</name>
<dbReference type="EMBL" id="JACEEZ010025127">
    <property type="protein sequence ID" value="KAG0704438.1"/>
    <property type="molecule type" value="Genomic_DNA"/>
</dbReference>
<organism evidence="3 4">
    <name type="scientific">Chionoecetes opilio</name>
    <name type="common">Atlantic snow crab</name>
    <name type="synonym">Cancer opilio</name>
    <dbReference type="NCBI Taxonomy" id="41210"/>
    <lineage>
        <taxon>Eukaryota</taxon>
        <taxon>Metazoa</taxon>
        <taxon>Ecdysozoa</taxon>
        <taxon>Arthropoda</taxon>
        <taxon>Crustacea</taxon>
        <taxon>Multicrustacea</taxon>
        <taxon>Malacostraca</taxon>
        <taxon>Eumalacostraca</taxon>
        <taxon>Eucarida</taxon>
        <taxon>Decapoda</taxon>
        <taxon>Pleocyemata</taxon>
        <taxon>Brachyura</taxon>
        <taxon>Eubrachyura</taxon>
        <taxon>Majoidea</taxon>
        <taxon>Majidae</taxon>
        <taxon>Chionoecetes</taxon>
    </lineage>
</organism>
<evidence type="ECO:0000256" key="1">
    <source>
        <dbReference type="SAM" id="MobiDB-lite"/>
    </source>
</evidence>
<dbReference type="Proteomes" id="UP000770661">
    <property type="component" value="Unassembled WGS sequence"/>
</dbReference>
<dbReference type="OrthoDB" id="515401at2759"/>
<keyword evidence="2" id="KW-0812">Transmembrane</keyword>
<protein>
    <submittedName>
        <fullName evidence="3">Uncharacterized protein</fullName>
    </submittedName>
</protein>
<feature type="compositionally biased region" description="Low complexity" evidence="1">
    <location>
        <begin position="61"/>
        <end position="70"/>
    </location>
</feature>
<evidence type="ECO:0000313" key="4">
    <source>
        <dbReference type="Proteomes" id="UP000770661"/>
    </source>
</evidence>
<evidence type="ECO:0000256" key="2">
    <source>
        <dbReference type="SAM" id="Phobius"/>
    </source>
</evidence>